<name>A0A2X2V9S3_CITKO</name>
<evidence type="ECO:0000313" key="2">
    <source>
        <dbReference type="Proteomes" id="UP000251584"/>
    </source>
</evidence>
<evidence type="ECO:0000313" key="1">
    <source>
        <dbReference type="EMBL" id="SQB21863.1"/>
    </source>
</evidence>
<sequence>MDLTLEDIVDDANLLAHYRRLSHAPLNVQVNWQAFEKVAVLYDPAKEAELARRCEALLDFGLRGEQIWPVAKNAEASRNGRNWQRTARCLSGRRKKAGKMCCCWMPDVQFVKKENAVNDINKLLNGLNQLNWQVLLLGGAL</sequence>
<dbReference type="Proteomes" id="UP000251584">
    <property type="component" value="Unassembled WGS sequence"/>
</dbReference>
<proteinExistence type="predicted"/>
<accession>A0A2X2V9S3</accession>
<organism evidence="1 2">
    <name type="scientific">Citrobacter koseri</name>
    <name type="common">Citrobacter diversus</name>
    <dbReference type="NCBI Taxonomy" id="545"/>
    <lineage>
        <taxon>Bacteria</taxon>
        <taxon>Pseudomonadati</taxon>
        <taxon>Pseudomonadota</taxon>
        <taxon>Gammaproteobacteria</taxon>
        <taxon>Enterobacterales</taxon>
        <taxon>Enterobacteriaceae</taxon>
        <taxon>Citrobacter</taxon>
    </lineage>
</organism>
<gene>
    <name evidence="1" type="ORF">NCTC10786_01085</name>
</gene>
<dbReference type="AlphaFoldDB" id="A0A2X2V9S3"/>
<protein>
    <submittedName>
        <fullName evidence="1">Uncharacterized protein</fullName>
    </submittedName>
</protein>
<dbReference type="EMBL" id="UAVY01000001">
    <property type="protein sequence ID" value="SQB21863.1"/>
    <property type="molecule type" value="Genomic_DNA"/>
</dbReference>
<reference evidence="1 2" key="1">
    <citation type="submission" date="2018-06" db="EMBL/GenBank/DDBJ databases">
        <authorList>
            <consortium name="Pathogen Informatics"/>
            <person name="Doyle S."/>
        </authorList>
    </citation>
    <scope>NUCLEOTIDE SEQUENCE [LARGE SCALE GENOMIC DNA]</scope>
    <source>
        <strain evidence="1 2">NCTC10786</strain>
    </source>
</reference>